<evidence type="ECO:0008006" key="4">
    <source>
        <dbReference type="Google" id="ProtNLM"/>
    </source>
</evidence>
<keyword evidence="1" id="KW-1133">Transmembrane helix</keyword>
<evidence type="ECO:0000313" key="2">
    <source>
        <dbReference type="EMBL" id="ASJ01385.1"/>
    </source>
</evidence>
<evidence type="ECO:0000313" key="3">
    <source>
        <dbReference type="Proteomes" id="UP000250134"/>
    </source>
</evidence>
<sequence>MSPGGHSSGFFFRKYGVPLAVFLFLIALYSAHAYLTTPTSLHKTRTVTQDLYSWMGQVNGKGIVGESNPLWPEGSLVSLPIYPVDVFPESRLEFSFNVSGRNVHLQFNRTLKVVYYIAYDKDRIFEATYATLSKSGSGSGFSDSITLNVTDLYRQLEAASSYLRLPKESAGVDVIGEVSYSGTVDGIPVKGNQKLRGEITFPYQGFYSIKGDSQNSTMTTSKKVPYTVRVNQKKRTAYKTLALVSAVGGVLSLGLWFGNRKMEIPEEFLEHIEQERKYRKWISRGRLENFVPYIKIRADTLEDLVNAAIDMNERVIYDESSGVYFFVKEGIMYYYPEPEGLRKNQNLN</sequence>
<gene>
    <name evidence="2" type="ORF">A3K92_07775</name>
</gene>
<dbReference type="AlphaFoldDB" id="A0A2Z2MA54"/>
<dbReference type="Pfam" id="PF17231">
    <property type="entry name" value="DUF5305"/>
    <property type="match status" value="1"/>
</dbReference>
<name>A0A2Z2MA54_THEGO</name>
<organism evidence="2 3">
    <name type="scientific">Thermococcus gorgonarius</name>
    <dbReference type="NCBI Taxonomy" id="71997"/>
    <lineage>
        <taxon>Archaea</taxon>
        <taxon>Methanobacteriati</taxon>
        <taxon>Methanobacteriota</taxon>
        <taxon>Thermococci</taxon>
        <taxon>Thermococcales</taxon>
        <taxon>Thermococcaceae</taxon>
        <taxon>Thermococcus</taxon>
    </lineage>
</organism>
<proteinExistence type="predicted"/>
<dbReference type="RefSeq" id="WP_088885718.1">
    <property type="nucleotide sequence ID" value="NZ_CP014855.1"/>
</dbReference>
<keyword evidence="3" id="KW-1185">Reference proteome</keyword>
<dbReference type="Proteomes" id="UP000250134">
    <property type="component" value="Chromosome"/>
</dbReference>
<protein>
    <recommendedName>
        <fullName evidence="4">DUF5305 domain-containing protein</fullName>
    </recommendedName>
</protein>
<accession>A0A2Z2MA54</accession>
<dbReference type="GeneID" id="33332443"/>
<evidence type="ECO:0000256" key="1">
    <source>
        <dbReference type="SAM" id="Phobius"/>
    </source>
</evidence>
<feature type="transmembrane region" description="Helical" evidence="1">
    <location>
        <begin position="237"/>
        <end position="257"/>
    </location>
</feature>
<keyword evidence="1" id="KW-0472">Membrane</keyword>
<dbReference type="EMBL" id="CP014855">
    <property type="protein sequence ID" value="ASJ01385.1"/>
    <property type="molecule type" value="Genomic_DNA"/>
</dbReference>
<dbReference type="OrthoDB" id="270764at2157"/>
<keyword evidence="1" id="KW-0812">Transmembrane</keyword>
<dbReference type="InterPro" id="IPR035185">
    <property type="entry name" value="DUF5305"/>
</dbReference>
<reference evidence="2 3" key="1">
    <citation type="submission" date="2016-03" db="EMBL/GenBank/DDBJ databases">
        <title>Complete genome sequence of Thermococcus gorgonarius.</title>
        <authorList>
            <person name="Oger P.M."/>
        </authorList>
    </citation>
    <scope>NUCLEOTIDE SEQUENCE [LARGE SCALE GENOMIC DNA]</scope>
    <source>
        <strain evidence="2 3">W-12</strain>
    </source>
</reference>
<dbReference type="KEGG" id="tgg:A3K92_07775"/>